<accession>A0A067SDB0</accession>
<evidence type="ECO:0000313" key="4">
    <source>
        <dbReference type="Proteomes" id="UP000027222"/>
    </source>
</evidence>
<keyword evidence="2" id="KW-0472">Membrane</keyword>
<organism evidence="3 4">
    <name type="scientific">Galerina marginata (strain CBS 339.88)</name>
    <dbReference type="NCBI Taxonomy" id="685588"/>
    <lineage>
        <taxon>Eukaryota</taxon>
        <taxon>Fungi</taxon>
        <taxon>Dikarya</taxon>
        <taxon>Basidiomycota</taxon>
        <taxon>Agaricomycotina</taxon>
        <taxon>Agaricomycetes</taxon>
        <taxon>Agaricomycetidae</taxon>
        <taxon>Agaricales</taxon>
        <taxon>Agaricineae</taxon>
        <taxon>Strophariaceae</taxon>
        <taxon>Galerina</taxon>
    </lineage>
</organism>
<protein>
    <submittedName>
        <fullName evidence="3">Uncharacterized protein</fullName>
    </submittedName>
</protein>
<dbReference type="STRING" id="685588.A0A067SDB0"/>
<keyword evidence="4" id="KW-1185">Reference proteome</keyword>
<dbReference type="EMBL" id="KL142434">
    <property type="protein sequence ID" value="KDR65749.1"/>
    <property type="molecule type" value="Genomic_DNA"/>
</dbReference>
<dbReference type="Proteomes" id="UP000027222">
    <property type="component" value="Unassembled WGS sequence"/>
</dbReference>
<proteinExistence type="predicted"/>
<gene>
    <name evidence="3" type="ORF">GALMADRAFT_217423</name>
</gene>
<feature type="region of interest" description="Disordered" evidence="1">
    <location>
        <begin position="24"/>
        <end position="58"/>
    </location>
</feature>
<feature type="compositionally biased region" description="Basic and acidic residues" evidence="1">
    <location>
        <begin position="38"/>
        <end position="47"/>
    </location>
</feature>
<dbReference type="OrthoDB" id="3033067at2759"/>
<evidence type="ECO:0000256" key="1">
    <source>
        <dbReference type="SAM" id="MobiDB-lite"/>
    </source>
</evidence>
<evidence type="ECO:0000256" key="2">
    <source>
        <dbReference type="SAM" id="Phobius"/>
    </source>
</evidence>
<feature type="compositionally biased region" description="Low complexity" evidence="1">
    <location>
        <begin position="447"/>
        <end position="457"/>
    </location>
</feature>
<reference evidence="4" key="1">
    <citation type="journal article" date="2014" name="Proc. Natl. Acad. Sci. U.S.A.">
        <title>Extensive sampling of basidiomycete genomes demonstrates inadequacy of the white-rot/brown-rot paradigm for wood decay fungi.</title>
        <authorList>
            <person name="Riley R."/>
            <person name="Salamov A.A."/>
            <person name="Brown D.W."/>
            <person name="Nagy L.G."/>
            <person name="Floudas D."/>
            <person name="Held B.W."/>
            <person name="Levasseur A."/>
            <person name="Lombard V."/>
            <person name="Morin E."/>
            <person name="Otillar R."/>
            <person name="Lindquist E.A."/>
            <person name="Sun H."/>
            <person name="LaButti K.M."/>
            <person name="Schmutz J."/>
            <person name="Jabbour D."/>
            <person name="Luo H."/>
            <person name="Baker S.E."/>
            <person name="Pisabarro A.G."/>
            <person name="Walton J.D."/>
            <person name="Blanchette R.A."/>
            <person name="Henrissat B."/>
            <person name="Martin F."/>
            <person name="Cullen D."/>
            <person name="Hibbett D.S."/>
            <person name="Grigoriev I.V."/>
        </authorList>
    </citation>
    <scope>NUCLEOTIDE SEQUENCE [LARGE SCALE GENOMIC DNA]</scope>
    <source>
        <strain evidence="4">CBS 339.88</strain>
    </source>
</reference>
<evidence type="ECO:0000313" key="3">
    <source>
        <dbReference type="EMBL" id="KDR65749.1"/>
    </source>
</evidence>
<name>A0A067SDB0_GALM3</name>
<feature type="region of interest" description="Disordered" evidence="1">
    <location>
        <begin position="237"/>
        <end position="457"/>
    </location>
</feature>
<sequence>MDANAKNPYRILLLKLTGVGVQRPRQRSAANTWRKTKREAIKAESQRRAKKTSTSGKQLTALRDKVARDMFAKLSKEERAQWEIQAKEDHVEVLKKWNDDISGAPSTAPADRQDCIQGLPAFIQPILDLICKATGWKCSLIAGGPEPAHAGLLNIISVHSGLCSGDIKMNFGRAEHARYKKHIVPIFGSFLQSCYTPEECRSRALPMENDMDSLEAMGMDDDVNFDSVDSATTLALVPSASGTPQPPNPPTADPTRHTTPTSTVLPCPGLPSTHNTTSPPPSPAHSQIGSPPPPSPRHSQIGSPPPLSPHHSQISSPLPPSPRHSQVGSSPPPSPRHLQVGSPLPPSPRHSQVGSPPPAHSPVGSCTLPAHSQGDTPPLPCLFPTPGPPPPPRPAPAPTPPPAASSAKTQPAKRQDAGAASRKRGLETVPSAEEITVPPKRPRLRNTASESASTTAAMSSSVPQWFADAVEMLQSEGLGGSWAELVQVWSAFEAGQGYEGVGNLKAKYRPAAVGQWISRARPGSWRPVIDDLPGYEKAFNKWWYYIQPQWRQSHNDRVINKVAGDLDSLRKPGVNGLFSVLAALFFWGLALEKAGTRDRKRWRDAVADCHAVIRCENVNWVNFDNV</sequence>
<dbReference type="AlphaFoldDB" id="A0A067SDB0"/>
<keyword evidence="2" id="KW-1133">Transmembrane helix</keyword>
<dbReference type="HOGENOM" id="CLU_015055_0_0_1"/>
<keyword evidence="2" id="KW-0812">Transmembrane</keyword>
<feature type="transmembrane region" description="Helical" evidence="2">
    <location>
        <begin position="573"/>
        <end position="591"/>
    </location>
</feature>
<feature type="compositionally biased region" description="Pro residues" evidence="1">
    <location>
        <begin position="377"/>
        <end position="403"/>
    </location>
</feature>